<proteinExistence type="predicted"/>
<dbReference type="Proteomes" id="UP000322214">
    <property type="component" value="Chromosome"/>
</dbReference>
<dbReference type="OrthoDB" id="5398179at2"/>
<evidence type="ECO:0000313" key="4">
    <source>
        <dbReference type="Proteomes" id="UP000322214"/>
    </source>
</evidence>
<protein>
    <recommendedName>
        <fullName evidence="5">RND transporter</fullName>
    </recommendedName>
</protein>
<keyword evidence="2" id="KW-0732">Signal</keyword>
<evidence type="ECO:0000256" key="2">
    <source>
        <dbReference type="SAM" id="SignalP"/>
    </source>
</evidence>
<evidence type="ECO:0000256" key="1">
    <source>
        <dbReference type="SAM" id="MobiDB-lite"/>
    </source>
</evidence>
<feature type="chain" id="PRO_5022978619" description="RND transporter" evidence="2">
    <location>
        <begin position="25"/>
        <end position="118"/>
    </location>
</feature>
<gene>
    <name evidence="3" type="ORF">MFFC18_19280</name>
</gene>
<evidence type="ECO:0008006" key="5">
    <source>
        <dbReference type="Google" id="ProtNLM"/>
    </source>
</evidence>
<organism evidence="3 4">
    <name type="scientific">Mariniblastus fucicola</name>
    <dbReference type="NCBI Taxonomy" id="980251"/>
    <lineage>
        <taxon>Bacteria</taxon>
        <taxon>Pseudomonadati</taxon>
        <taxon>Planctomycetota</taxon>
        <taxon>Planctomycetia</taxon>
        <taxon>Pirellulales</taxon>
        <taxon>Pirellulaceae</taxon>
        <taxon>Mariniblastus</taxon>
    </lineage>
</organism>
<feature type="region of interest" description="Disordered" evidence="1">
    <location>
        <begin position="25"/>
        <end position="47"/>
    </location>
</feature>
<dbReference type="KEGG" id="mff:MFFC18_19280"/>
<sequence length="118" mass="12948" precursor="true">MRFYKMFGMLAMLSAAILMVSGCAGDKPAAEKGSDETETATTADPTHGGWWCVEHAIPEEECSMCSASYAKACKEKGDWCEEHNRAESQCFICDASQAEKYVKLYEAKYGKKPPAATE</sequence>
<feature type="signal peptide" evidence="2">
    <location>
        <begin position="1"/>
        <end position="24"/>
    </location>
</feature>
<name>A0A5B9P655_9BACT</name>
<dbReference type="RefSeq" id="WP_075082841.1">
    <property type="nucleotide sequence ID" value="NZ_CP042912.1"/>
</dbReference>
<reference evidence="3 4" key="1">
    <citation type="submission" date="2019-08" db="EMBL/GenBank/DDBJ databases">
        <title>Deep-cultivation of Planctomycetes and their phenomic and genomic characterization uncovers novel biology.</title>
        <authorList>
            <person name="Wiegand S."/>
            <person name="Jogler M."/>
            <person name="Boedeker C."/>
            <person name="Pinto D."/>
            <person name="Vollmers J."/>
            <person name="Rivas-Marin E."/>
            <person name="Kohn T."/>
            <person name="Peeters S.H."/>
            <person name="Heuer A."/>
            <person name="Rast P."/>
            <person name="Oberbeckmann S."/>
            <person name="Bunk B."/>
            <person name="Jeske O."/>
            <person name="Meyerdierks A."/>
            <person name="Storesund J.E."/>
            <person name="Kallscheuer N."/>
            <person name="Luecker S."/>
            <person name="Lage O.M."/>
            <person name="Pohl T."/>
            <person name="Merkel B.J."/>
            <person name="Hornburger P."/>
            <person name="Mueller R.-W."/>
            <person name="Bruemmer F."/>
            <person name="Labrenz M."/>
            <person name="Spormann A.M."/>
            <person name="Op den Camp H."/>
            <person name="Overmann J."/>
            <person name="Amann R."/>
            <person name="Jetten M.S.M."/>
            <person name="Mascher T."/>
            <person name="Medema M.H."/>
            <person name="Devos D.P."/>
            <person name="Kaster A.-K."/>
            <person name="Ovreas L."/>
            <person name="Rohde M."/>
            <person name="Galperin M.Y."/>
            <person name="Jogler C."/>
        </authorList>
    </citation>
    <scope>NUCLEOTIDE SEQUENCE [LARGE SCALE GENOMIC DNA]</scope>
    <source>
        <strain evidence="3 4">FC18</strain>
    </source>
</reference>
<keyword evidence="4" id="KW-1185">Reference proteome</keyword>
<dbReference type="EMBL" id="CP042912">
    <property type="protein sequence ID" value="QEG22067.1"/>
    <property type="molecule type" value="Genomic_DNA"/>
</dbReference>
<accession>A0A5B9P655</accession>
<dbReference type="PROSITE" id="PS51257">
    <property type="entry name" value="PROKAR_LIPOPROTEIN"/>
    <property type="match status" value="1"/>
</dbReference>
<dbReference type="STRING" id="980251.GCA_001642875_05041"/>
<evidence type="ECO:0000313" key="3">
    <source>
        <dbReference type="EMBL" id="QEG22067.1"/>
    </source>
</evidence>
<dbReference type="AlphaFoldDB" id="A0A5B9P655"/>